<comment type="caution">
    <text evidence="1">The sequence shown here is derived from an EMBL/GenBank/DDBJ whole genome shotgun (WGS) entry which is preliminary data.</text>
</comment>
<keyword evidence="2" id="KW-1185">Reference proteome</keyword>
<reference evidence="1" key="2">
    <citation type="submission" date="2024-01" db="EMBL/GenBank/DDBJ databases">
        <title>Comparative genomics of Cryptococcus and Kwoniella reveals pathogenesis evolution and contrasting modes of karyotype evolution via chromosome fusion or intercentromeric recombination.</title>
        <authorList>
            <person name="Coelho M.A."/>
            <person name="David-Palma M."/>
            <person name="Shea T."/>
            <person name="Bowers K."/>
            <person name="Mcginley-Smith S."/>
            <person name="Mohammad A.W."/>
            <person name="Gnirke A."/>
            <person name="Yurkov A.M."/>
            <person name="Nowrousian M."/>
            <person name="Sun S."/>
            <person name="Cuomo C.A."/>
            <person name="Heitman J."/>
        </authorList>
    </citation>
    <scope>NUCLEOTIDE SEQUENCE</scope>
    <source>
        <strain evidence="1">IND107</strain>
    </source>
</reference>
<gene>
    <name evidence="1" type="ORF">I308_104253</name>
</gene>
<organism evidence="1 2">
    <name type="scientific">Cryptococcus tetragattii IND107</name>
    <dbReference type="NCBI Taxonomy" id="1296105"/>
    <lineage>
        <taxon>Eukaryota</taxon>
        <taxon>Fungi</taxon>
        <taxon>Dikarya</taxon>
        <taxon>Basidiomycota</taxon>
        <taxon>Agaricomycotina</taxon>
        <taxon>Tremellomycetes</taxon>
        <taxon>Tremellales</taxon>
        <taxon>Cryptococcaceae</taxon>
        <taxon>Cryptococcus</taxon>
        <taxon>Cryptococcus gattii species complex</taxon>
    </lineage>
</organism>
<reference evidence="1" key="1">
    <citation type="submission" date="2015-01" db="EMBL/GenBank/DDBJ databases">
        <authorList>
            <consortium name="The Broad Institute Genomics Platform"/>
            <person name="Cuomo C."/>
            <person name="Litvintseva A."/>
            <person name="Chen Y."/>
            <person name="Heitman J."/>
            <person name="Sun S."/>
            <person name="Springer D."/>
            <person name="Dromer F."/>
            <person name="Young S."/>
            <person name="Zeng Q."/>
            <person name="Gargeya S."/>
            <person name="Abouelleil A."/>
            <person name="Alvarado L."/>
            <person name="Chapman S.B."/>
            <person name="Gainer-Dewar J."/>
            <person name="Goldberg J."/>
            <person name="Griggs A."/>
            <person name="Gujja S."/>
            <person name="Hansen M."/>
            <person name="Howarth C."/>
            <person name="Imamovic A."/>
            <person name="Larimer J."/>
            <person name="Murphy C."/>
            <person name="Naylor J."/>
            <person name="Pearson M."/>
            <person name="Priest M."/>
            <person name="Roberts A."/>
            <person name="Saif S."/>
            <person name="Shea T."/>
            <person name="Sykes S."/>
            <person name="Wortman J."/>
            <person name="Nusbaum C."/>
            <person name="Birren B."/>
        </authorList>
    </citation>
    <scope>NUCLEOTIDE SEQUENCE</scope>
    <source>
        <strain evidence="1">IND107</strain>
    </source>
</reference>
<proteinExistence type="predicted"/>
<name>A0ABR3BRD5_9TREE</name>
<dbReference type="EMBL" id="ATAM02000007">
    <property type="protein sequence ID" value="KAL0247218.1"/>
    <property type="molecule type" value="Genomic_DNA"/>
</dbReference>
<dbReference type="Proteomes" id="UP000054399">
    <property type="component" value="Unassembled WGS sequence"/>
</dbReference>
<protein>
    <submittedName>
        <fullName evidence="1">Uncharacterized protein</fullName>
    </submittedName>
</protein>
<dbReference type="GeneID" id="91991109"/>
<evidence type="ECO:0000313" key="1">
    <source>
        <dbReference type="EMBL" id="KAL0247218.1"/>
    </source>
</evidence>
<sequence length="83" mass="9430">MPLCCSYSCTFKTANAQHHYQDDEELCLVSRVDVVFIEFKTIVLGENIDEIPVRIIVGISRQPQPLATLSRHTQVVWIAIILC</sequence>
<accession>A0ABR3BRD5</accession>
<evidence type="ECO:0000313" key="2">
    <source>
        <dbReference type="Proteomes" id="UP000054399"/>
    </source>
</evidence>
<dbReference type="RefSeq" id="XP_066613179.1">
    <property type="nucleotide sequence ID" value="XM_066758731.1"/>
</dbReference>